<gene>
    <name evidence="1" type="ORF">M8818_006588</name>
</gene>
<evidence type="ECO:0000313" key="1">
    <source>
        <dbReference type="EMBL" id="KAK8198721.1"/>
    </source>
</evidence>
<proteinExistence type="predicted"/>
<evidence type="ECO:0000313" key="2">
    <source>
        <dbReference type="Proteomes" id="UP001320706"/>
    </source>
</evidence>
<dbReference type="Proteomes" id="UP001320706">
    <property type="component" value="Unassembled WGS sequence"/>
</dbReference>
<accession>A0ACC3S829</accession>
<sequence length="528" mass="59041">MRASTVLFALFRFLIPPAIIFTLLIYLYPSVQGCAFPVAKRAETSCLLEPKKGQNAAPKLVAPFRLLALGDPQLEGDTSLPDPKQPWFPSLLGLKERVYNGSLELADAPGAVNGALKGALLEDIPRVLQSYRKRLDLFGNDYYLAHIYRSIRWWTQPTHTVVLGDLLGSQWIDDGEFARRSDRFWKKVFRGAEKVPEEVMNQGGGLQIIGDLDWKAWENRIINVAGNHDIGYAGDIDSHRISRFESAFGKTNWDIRFQLPSNNTPSSTTSSLPFESRPAELQLVILNSMNLDSPAWDTEQQSQTHAFLNAHIQRPQRAQDATVLLTHIPLHKAKGICVDSTFFDYFPPEQGGGIREQNHLSADGSRIILSGLFGPADGEAPVKGRGIVLNGHDHEGCDVYHYRSVPDYVDEGHEDGDEEMAWQASHYGFAYPLVNNADVHGVREITMRSMMGSYGGYAGLVSAWFDDEAGEWRFDFATCMLGVQHIWWACHVLDLVVLGLGLMGVVAYAREEWLDRRGRKDGVKLKTN</sequence>
<organism evidence="1 2">
    <name type="scientific">Zalaria obscura</name>
    <dbReference type="NCBI Taxonomy" id="2024903"/>
    <lineage>
        <taxon>Eukaryota</taxon>
        <taxon>Fungi</taxon>
        <taxon>Dikarya</taxon>
        <taxon>Ascomycota</taxon>
        <taxon>Pezizomycotina</taxon>
        <taxon>Dothideomycetes</taxon>
        <taxon>Dothideomycetidae</taxon>
        <taxon>Dothideales</taxon>
        <taxon>Zalariaceae</taxon>
        <taxon>Zalaria</taxon>
    </lineage>
</organism>
<name>A0ACC3S829_9PEZI</name>
<comment type="caution">
    <text evidence="1">The sequence shown here is derived from an EMBL/GenBank/DDBJ whole genome shotgun (WGS) entry which is preliminary data.</text>
</comment>
<keyword evidence="2" id="KW-1185">Reference proteome</keyword>
<protein>
    <submittedName>
        <fullName evidence="1">Uncharacterized protein</fullName>
    </submittedName>
</protein>
<reference evidence="1" key="1">
    <citation type="submission" date="2024-02" db="EMBL/GenBank/DDBJ databases">
        <title>Metagenome Assembled Genome of Zalaria obscura JY119.</title>
        <authorList>
            <person name="Vighnesh L."/>
            <person name="Jagadeeshwari U."/>
            <person name="Venkata Ramana C."/>
            <person name="Sasikala C."/>
        </authorList>
    </citation>
    <scope>NUCLEOTIDE SEQUENCE</scope>
    <source>
        <strain evidence="1">JY119</strain>
    </source>
</reference>
<dbReference type="EMBL" id="JAMKPW020000040">
    <property type="protein sequence ID" value="KAK8198721.1"/>
    <property type="molecule type" value="Genomic_DNA"/>
</dbReference>